<comment type="caution">
    <text evidence="1">The sequence shown here is derived from an EMBL/GenBank/DDBJ whole genome shotgun (WGS) entry which is preliminary data.</text>
</comment>
<dbReference type="OrthoDB" id="10331969at2759"/>
<proteinExistence type="predicted"/>
<dbReference type="Proteomes" id="UP000324767">
    <property type="component" value="Unassembled WGS sequence"/>
</dbReference>
<evidence type="ECO:0000313" key="2">
    <source>
        <dbReference type="Proteomes" id="UP000324767"/>
    </source>
</evidence>
<organism evidence="1 2">
    <name type="scientific">Lasallia pustulata</name>
    <dbReference type="NCBI Taxonomy" id="136370"/>
    <lineage>
        <taxon>Eukaryota</taxon>
        <taxon>Fungi</taxon>
        <taxon>Dikarya</taxon>
        <taxon>Ascomycota</taxon>
        <taxon>Pezizomycotina</taxon>
        <taxon>Lecanoromycetes</taxon>
        <taxon>OSLEUM clade</taxon>
        <taxon>Umbilicariomycetidae</taxon>
        <taxon>Umbilicariales</taxon>
        <taxon>Umbilicariaceae</taxon>
        <taxon>Lasallia</taxon>
    </lineage>
</organism>
<protein>
    <submittedName>
        <fullName evidence="1">Uncharacterized protein</fullName>
    </submittedName>
</protein>
<dbReference type="AlphaFoldDB" id="A0A5M8PGL4"/>
<name>A0A5M8PGL4_9LECA</name>
<reference evidence="1 2" key="1">
    <citation type="submission" date="2019-09" db="EMBL/GenBank/DDBJ databases">
        <title>The hologenome of the rock-dwelling lichen Lasallia pustulata.</title>
        <authorList>
            <person name="Greshake Tzovaras B."/>
            <person name="Segers F."/>
            <person name="Bicker A."/>
            <person name="Dal Grande F."/>
            <person name="Otte J."/>
            <person name="Hankeln T."/>
            <person name="Schmitt I."/>
            <person name="Ebersberger I."/>
        </authorList>
    </citation>
    <scope>NUCLEOTIDE SEQUENCE [LARGE SCALE GENOMIC DNA]</scope>
    <source>
        <strain evidence="1">A1-1</strain>
    </source>
</reference>
<evidence type="ECO:0000313" key="1">
    <source>
        <dbReference type="EMBL" id="KAA6408088.1"/>
    </source>
</evidence>
<sequence length="225" mass="25993">MAFLFHAVLTDLQEDFQFHKPLYEGTIVLETGIRRYRDEDTRLTHSELLTLTLNEVAMAKGWGKLYWIPDKQQMTEGGIKVARYLSSPNLIYEDRAWTEDDIAEYRQLDHSDRWIASAPGLRNGLFPETMVMPIRLIVHESEGTTSLPAGDIASVMLYYRKGEAYLGWMKDWLINGSSKDFLTNHRQSDNEVVMDQLRVMASRKAEGDMLVWDKLAAMIVEEKKD</sequence>
<accession>A0A5M8PGL4</accession>
<gene>
    <name evidence="1" type="ORF">FRX48_07829</name>
</gene>
<dbReference type="EMBL" id="VXIT01000014">
    <property type="protein sequence ID" value="KAA6408088.1"/>
    <property type="molecule type" value="Genomic_DNA"/>
</dbReference>